<feature type="signal peptide" evidence="1">
    <location>
        <begin position="1"/>
        <end position="27"/>
    </location>
</feature>
<name>A0A158JVF3_9BURK</name>
<protein>
    <submittedName>
        <fullName evidence="2">Lipoprotein</fullName>
    </submittedName>
</protein>
<dbReference type="OrthoDB" id="9133607at2"/>
<evidence type="ECO:0000256" key="1">
    <source>
        <dbReference type="SAM" id="SignalP"/>
    </source>
</evidence>
<dbReference type="Proteomes" id="UP000054770">
    <property type="component" value="Unassembled WGS sequence"/>
</dbReference>
<keyword evidence="1" id="KW-0732">Signal</keyword>
<gene>
    <name evidence="2" type="ORF">AWB68_04314</name>
</gene>
<organism evidence="2 3">
    <name type="scientific">Caballeronia choica</name>
    <dbReference type="NCBI Taxonomy" id="326476"/>
    <lineage>
        <taxon>Bacteria</taxon>
        <taxon>Pseudomonadati</taxon>
        <taxon>Pseudomonadota</taxon>
        <taxon>Betaproteobacteria</taxon>
        <taxon>Burkholderiales</taxon>
        <taxon>Burkholderiaceae</taxon>
        <taxon>Caballeronia</taxon>
    </lineage>
</organism>
<dbReference type="EMBL" id="FCON02000050">
    <property type="protein sequence ID" value="SAL72695.1"/>
    <property type="molecule type" value="Genomic_DNA"/>
</dbReference>
<evidence type="ECO:0000313" key="2">
    <source>
        <dbReference type="EMBL" id="SAL72695.1"/>
    </source>
</evidence>
<keyword evidence="3" id="KW-1185">Reference proteome</keyword>
<evidence type="ECO:0000313" key="3">
    <source>
        <dbReference type="Proteomes" id="UP000054770"/>
    </source>
</evidence>
<keyword evidence="2" id="KW-0449">Lipoprotein</keyword>
<accession>A0A158JVF3</accession>
<dbReference type="RefSeq" id="WP_087646389.1">
    <property type="nucleotide sequence ID" value="NZ_FCON02000050.1"/>
</dbReference>
<proteinExistence type="predicted"/>
<sequence length="79" mass="9140">MNKTKKGLLLASLAAALGMGLMNVASADDHRPGYVHVVAQGWHGDRYWDGHRYWSRNDWERRHPTSYHHAPPPPPHHYY</sequence>
<reference evidence="2" key="1">
    <citation type="submission" date="2016-01" db="EMBL/GenBank/DDBJ databases">
        <authorList>
            <person name="Peeters C."/>
        </authorList>
    </citation>
    <scope>NUCLEOTIDE SEQUENCE [LARGE SCALE GENOMIC DNA]</scope>
    <source>
        <strain evidence="2">LMG 22940</strain>
    </source>
</reference>
<dbReference type="AlphaFoldDB" id="A0A158JVF3"/>
<feature type="chain" id="PRO_5011109850" evidence="1">
    <location>
        <begin position="28"/>
        <end position="79"/>
    </location>
</feature>
<comment type="caution">
    <text evidence="2">The sequence shown here is derived from an EMBL/GenBank/DDBJ whole genome shotgun (WGS) entry which is preliminary data.</text>
</comment>